<evidence type="ECO:0000256" key="2">
    <source>
        <dbReference type="SAM" id="Phobius"/>
    </source>
</evidence>
<feature type="compositionally biased region" description="Basic and acidic residues" evidence="1">
    <location>
        <begin position="223"/>
        <end position="237"/>
    </location>
</feature>
<dbReference type="EMBL" id="CAMXCT030000001">
    <property type="protein sequence ID" value="CAL4759016.1"/>
    <property type="molecule type" value="Genomic_DNA"/>
</dbReference>
<reference evidence="4" key="1">
    <citation type="submission" date="2022-10" db="EMBL/GenBank/DDBJ databases">
        <authorList>
            <person name="Chen Y."/>
            <person name="Dougan E. K."/>
            <person name="Chan C."/>
            <person name="Rhodes N."/>
            <person name="Thang M."/>
        </authorList>
    </citation>
    <scope>NUCLEOTIDE SEQUENCE</scope>
</reference>
<keyword evidence="6" id="KW-1185">Reference proteome</keyword>
<dbReference type="EMBL" id="CAMXCT010000001">
    <property type="protein sequence ID" value="CAI3971704.1"/>
    <property type="molecule type" value="Genomic_DNA"/>
</dbReference>
<dbReference type="PANTHER" id="PTHR43777">
    <property type="entry name" value="MOLYBDENUM COFACTOR CYTIDYLYLTRANSFERASE"/>
    <property type="match status" value="1"/>
</dbReference>
<dbReference type="InterPro" id="IPR025877">
    <property type="entry name" value="MobA-like_NTP_Trfase"/>
</dbReference>
<evidence type="ECO:0000256" key="1">
    <source>
        <dbReference type="SAM" id="MobiDB-lite"/>
    </source>
</evidence>
<feature type="domain" description="MobA-like NTP transferase" evidence="3">
    <location>
        <begin position="1"/>
        <end position="153"/>
    </location>
</feature>
<gene>
    <name evidence="4" type="ORF">C1SCF055_LOCUS294</name>
</gene>
<keyword evidence="2" id="KW-1133">Transmembrane helix</keyword>
<dbReference type="Gene3D" id="3.90.550.10">
    <property type="entry name" value="Spore Coat Polysaccharide Biosynthesis Protein SpsA, Chain A"/>
    <property type="match status" value="1"/>
</dbReference>
<dbReference type="GO" id="GO:0016779">
    <property type="term" value="F:nucleotidyltransferase activity"/>
    <property type="evidence" value="ECO:0007669"/>
    <property type="project" value="UniProtKB-ARBA"/>
</dbReference>
<feature type="transmembrane region" description="Helical" evidence="2">
    <location>
        <begin position="710"/>
        <end position="731"/>
    </location>
</feature>
<feature type="region of interest" description="Disordered" evidence="1">
    <location>
        <begin position="215"/>
        <end position="237"/>
    </location>
</feature>
<evidence type="ECO:0000313" key="4">
    <source>
        <dbReference type="EMBL" id="CAI3971704.1"/>
    </source>
</evidence>
<feature type="transmembrane region" description="Helical" evidence="2">
    <location>
        <begin position="683"/>
        <end position="703"/>
    </location>
</feature>
<dbReference type="Pfam" id="PF12804">
    <property type="entry name" value="NTP_transf_3"/>
    <property type="match status" value="1"/>
</dbReference>
<dbReference type="SUPFAM" id="SSF53448">
    <property type="entry name" value="Nucleotide-diphospho-sugar transferases"/>
    <property type="match status" value="1"/>
</dbReference>
<organism evidence="4">
    <name type="scientific">Cladocopium goreaui</name>
    <dbReference type="NCBI Taxonomy" id="2562237"/>
    <lineage>
        <taxon>Eukaryota</taxon>
        <taxon>Sar</taxon>
        <taxon>Alveolata</taxon>
        <taxon>Dinophyceae</taxon>
        <taxon>Suessiales</taxon>
        <taxon>Symbiodiniaceae</taxon>
        <taxon>Cladocopium</taxon>
    </lineage>
</organism>
<dbReference type="InterPro" id="IPR029044">
    <property type="entry name" value="Nucleotide-diphossugar_trans"/>
</dbReference>
<protein>
    <submittedName>
        <fullName evidence="5">Purine catabolism protein PucB</fullName>
    </submittedName>
</protein>
<evidence type="ECO:0000313" key="6">
    <source>
        <dbReference type="Proteomes" id="UP001152797"/>
    </source>
</evidence>
<keyword evidence="2" id="KW-0812">Transmembrane</keyword>
<dbReference type="Proteomes" id="UP001152797">
    <property type="component" value="Unassembled WGS sequence"/>
</dbReference>
<dbReference type="AlphaFoldDB" id="A0A9P1FCJ8"/>
<dbReference type="SUPFAM" id="SSF52317">
    <property type="entry name" value="Class I glutamine amidotransferase-like"/>
    <property type="match status" value="1"/>
</dbReference>
<feature type="compositionally biased region" description="Basic and acidic residues" evidence="1">
    <location>
        <begin position="968"/>
        <end position="991"/>
    </location>
</feature>
<feature type="region of interest" description="Disordered" evidence="1">
    <location>
        <begin position="966"/>
        <end position="991"/>
    </location>
</feature>
<accession>A0A9P1FCJ8</accession>
<dbReference type="CDD" id="cd04182">
    <property type="entry name" value="GT_2_like_f"/>
    <property type="match status" value="1"/>
</dbReference>
<reference evidence="5 6" key="2">
    <citation type="submission" date="2024-05" db="EMBL/GenBank/DDBJ databases">
        <authorList>
            <person name="Chen Y."/>
            <person name="Shah S."/>
            <person name="Dougan E. K."/>
            <person name="Thang M."/>
            <person name="Chan C."/>
        </authorList>
    </citation>
    <scope>NUCLEOTIDE SEQUENCE [LARGE SCALE GENOMIC DNA]</scope>
</reference>
<dbReference type="InterPro" id="IPR029062">
    <property type="entry name" value="Class_I_gatase-like"/>
</dbReference>
<comment type="caution">
    <text evidence="4">The sequence shown here is derived from an EMBL/GenBank/DDBJ whole genome shotgun (WGS) entry which is preliminary data.</text>
</comment>
<sequence>MGRPKLLLPWGQSTVIETVLAAWKSSQVDHVVIVVDQENAELATLVAKYECEVVRAAAPPDMKASIRCALSEIVRRWSPQPRDVWLLAPADFPTLDARWIDALLATHDPANPHPLVPTSEGRRGHPVLFPWPLAAAIDELPDNEGVNRLLVEHPPREVAIDDAGMLAEMNTPEEYDRLRQRFDHHASDGKLLHIRWWSLVSVVLFTLFISGCGSDASTEDDDAKAKKEEKEKRDKPDLEYLSLSTRPTDHAITVPQIKPGHWIEASQQLISNYEDFQGELEVEPVQLPGVPFALGTSRDVVLAKSQIKSIPLTVFAPVGPKRPSFEFVLRDKSSNHAPVPSINPMIRLPAHQFFFTVLTPEPARFQFLRALDSVVPPTGMILPQGDEAHFRVITPAIDNNLALPSHLLTSTAVAYLLWDDIDPASLTPDQKTALIDWIHWGGQLIINGPQTLDLLQGSFLSDYLPAEGDGVVDLPAKQVNQAFNESWKTGKLELMSPEAWPVQRMVPRPGSDILMEIDDLPMVVERRVGRGRVVATAFSIAQRDLMVWPDFDGFFNATILRRQPRSFYHDDFGTLSVNWGKRYRPPNDFVDSEAGYMHVFDPRENSRVRLFTRDAQTYDSRGAPFRETLTYDPADQTRFGNSQLSQSEGFPGVAGWQESNWVARLVLDSLIAAAGIEVPRASFVMWMLSAYLIVLVPLNWAVFKALGRVEWAWVAAPVITLIFALVVVKLAQLNIGFARAQTEIGIIEIQAGYDRAHISRYTAFYTSLGTNYQFEFDDAGSVARPLAAGERMFQGQRVRNLEFTRGNTAELTGFSVSSNSLGIIETESMIDLAGGIQLRDVGLAWQIENKTGLDLRNVGVIAGGRFGWISELPGDGTATLAAQTFKTSKALEIALRAKRGEEANNPEELDVLAIMNLAETDAVRSGETRLVAIHEGPIAGVNVTPESDQIRSTMVVVANLNYKPLNEPQKDNVSRQQAELEWKEDEFSLRP</sequence>
<dbReference type="Gene3D" id="3.40.50.880">
    <property type="match status" value="1"/>
</dbReference>
<evidence type="ECO:0000259" key="3">
    <source>
        <dbReference type="Pfam" id="PF12804"/>
    </source>
</evidence>
<evidence type="ECO:0000313" key="5">
    <source>
        <dbReference type="EMBL" id="CAL4759016.1"/>
    </source>
</evidence>
<name>A0A9P1FCJ8_9DINO</name>
<proteinExistence type="predicted"/>
<dbReference type="EMBL" id="CAMXCT020000001">
    <property type="protein sequence ID" value="CAL1125079.1"/>
    <property type="molecule type" value="Genomic_DNA"/>
</dbReference>
<dbReference type="PANTHER" id="PTHR43777:SF1">
    <property type="entry name" value="MOLYBDENUM COFACTOR CYTIDYLYLTRANSFERASE"/>
    <property type="match status" value="1"/>
</dbReference>
<keyword evidence="2" id="KW-0472">Membrane</keyword>